<organism evidence="1 2">
    <name type="scientific">Amylocarpus encephaloides</name>
    <dbReference type="NCBI Taxonomy" id="45428"/>
    <lineage>
        <taxon>Eukaryota</taxon>
        <taxon>Fungi</taxon>
        <taxon>Dikarya</taxon>
        <taxon>Ascomycota</taxon>
        <taxon>Pezizomycotina</taxon>
        <taxon>Leotiomycetes</taxon>
        <taxon>Helotiales</taxon>
        <taxon>Helotiales incertae sedis</taxon>
        <taxon>Amylocarpus</taxon>
    </lineage>
</organism>
<dbReference type="Proteomes" id="UP000824998">
    <property type="component" value="Unassembled WGS sequence"/>
</dbReference>
<proteinExistence type="predicted"/>
<evidence type="ECO:0000313" key="1">
    <source>
        <dbReference type="EMBL" id="KAG9228731.1"/>
    </source>
</evidence>
<comment type="caution">
    <text evidence="1">The sequence shown here is derived from an EMBL/GenBank/DDBJ whole genome shotgun (WGS) entry which is preliminary data.</text>
</comment>
<evidence type="ECO:0000313" key="2">
    <source>
        <dbReference type="Proteomes" id="UP000824998"/>
    </source>
</evidence>
<accession>A0A9P7Y8J1</accession>
<sequence length="383" mass="42708">MEQSQSVDVSDEFLVVEGEQTHSNNAALTDLPTPLIFSATTRQHTDLFKNYSGDIGLIMTVNGHKISTKASTQVLSLASPVWSQVIQNYAAGKFNFMKNNQELSNHEVGARGGTSQHLDFTEDNTEALTVLLNIAHLDFGKVPRKELCFSKLLNLAKLVAKYKCLSLVEPFYKNWLEGEDFEPFQDGHENWLFIAYVFGRHAAFAKLTKKIAKEVRVNKDGSLIDSLGQLFKDPMPHGILESIQEVRETTIKNTLDIWYHYVDSLIDSQTISCKLGKADCDELAFGKIVMALKQLNLWPAKTEIDLSVNDLADKLKGFSFGALGKGHEGCHEVSEIQRLTVEVAQGIPSPILYSHYSAMTSACMTLNCGAKDQEYDNCEDLDF</sequence>
<dbReference type="OrthoDB" id="5275938at2759"/>
<reference evidence="1" key="1">
    <citation type="journal article" date="2021" name="IMA Fungus">
        <title>Genomic characterization of three marine fungi, including Emericellopsis atlantica sp. nov. with signatures of a generalist lifestyle and marine biomass degradation.</title>
        <authorList>
            <person name="Hagestad O.C."/>
            <person name="Hou L."/>
            <person name="Andersen J.H."/>
            <person name="Hansen E.H."/>
            <person name="Altermark B."/>
            <person name="Li C."/>
            <person name="Kuhnert E."/>
            <person name="Cox R.J."/>
            <person name="Crous P.W."/>
            <person name="Spatafora J.W."/>
            <person name="Lail K."/>
            <person name="Amirebrahimi M."/>
            <person name="Lipzen A."/>
            <person name="Pangilinan J."/>
            <person name="Andreopoulos W."/>
            <person name="Hayes R.D."/>
            <person name="Ng V."/>
            <person name="Grigoriev I.V."/>
            <person name="Jackson S.A."/>
            <person name="Sutton T.D.S."/>
            <person name="Dobson A.D.W."/>
            <person name="Rama T."/>
        </authorList>
    </citation>
    <scope>NUCLEOTIDE SEQUENCE</scope>
    <source>
        <strain evidence="1">TRa018bII</strain>
    </source>
</reference>
<dbReference type="EMBL" id="MU251870">
    <property type="protein sequence ID" value="KAG9228731.1"/>
    <property type="molecule type" value="Genomic_DNA"/>
</dbReference>
<keyword evidence="2" id="KW-1185">Reference proteome</keyword>
<protein>
    <recommendedName>
        <fullName evidence="3">BTB domain-containing protein</fullName>
    </recommendedName>
</protein>
<dbReference type="AlphaFoldDB" id="A0A9P7Y8J1"/>
<name>A0A9P7Y8J1_9HELO</name>
<evidence type="ECO:0008006" key="3">
    <source>
        <dbReference type="Google" id="ProtNLM"/>
    </source>
</evidence>
<gene>
    <name evidence="1" type="ORF">BJ875DRAFT_525634</name>
</gene>